<keyword evidence="11" id="KW-1185">Reference proteome</keyword>
<evidence type="ECO:0000256" key="2">
    <source>
        <dbReference type="ARBA" id="ARBA00006236"/>
    </source>
</evidence>
<dbReference type="GO" id="GO:0015385">
    <property type="term" value="F:sodium:proton antiporter activity"/>
    <property type="evidence" value="ECO:0007669"/>
    <property type="project" value="TreeGrafter"/>
</dbReference>
<keyword evidence="7 8" id="KW-0472">Membrane</keyword>
<evidence type="ECO:0000256" key="1">
    <source>
        <dbReference type="ARBA" id="ARBA00004651"/>
    </source>
</evidence>
<feature type="transmembrane region" description="Helical" evidence="8">
    <location>
        <begin position="287"/>
        <end position="309"/>
    </location>
</feature>
<feature type="transmembrane region" description="Helical" evidence="8">
    <location>
        <begin position="52"/>
        <end position="72"/>
    </location>
</feature>
<feature type="transmembrane region" description="Helical" evidence="8">
    <location>
        <begin position="258"/>
        <end position="275"/>
    </location>
</feature>
<feature type="transmembrane region" description="Helical" evidence="8">
    <location>
        <begin position="142"/>
        <end position="164"/>
    </location>
</feature>
<keyword evidence="6 8" id="KW-1133">Transmembrane helix</keyword>
<feature type="transmembrane region" description="Helical" evidence="8">
    <location>
        <begin position="170"/>
        <end position="192"/>
    </location>
</feature>
<dbReference type="STRING" id="1498499.EP47_08740"/>
<dbReference type="Pfam" id="PF07690">
    <property type="entry name" value="MFS_1"/>
    <property type="match status" value="1"/>
</dbReference>
<comment type="caution">
    <text evidence="8">Lacks conserved residue(s) required for the propagation of feature annotation.</text>
</comment>
<name>A0A0A2SX32_9GAMM</name>
<evidence type="ECO:0000313" key="11">
    <source>
        <dbReference type="Proteomes" id="UP000054422"/>
    </source>
</evidence>
<gene>
    <name evidence="10" type="ORF">EP47_08740</name>
</gene>
<feature type="transmembrane region" description="Helical" evidence="8">
    <location>
        <begin position="109"/>
        <end position="130"/>
    </location>
</feature>
<proteinExistence type="inferred from homology"/>
<dbReference type="GO" id="GO:0042910">
    <property type="term" value="F:xenobiotic transmembrane transporter activity"/>
    <property type="evidence" value="ECO:0007669"/>
    <property type="project" value="InterPro"/>
</dbReference>
<evidence type="ECO:0000256" key="7">
    <source>
        <dbReference type="ARBA" id="ARBA00023136"/>
    </source>
</evidence>
<dbReference type="InterPro" id="IPR004812">
    <property type="entry name" value="Efflux_drug-R_Bcr/CmlA"/>
</dbReference>
<comment type="similarity">
    <text evidence="2 8">Belongs to the major facilitator superfamily. Bcr/CmlA family.</text>
</comment>
<evidence type="ECO:0000313" key="10">
    <source>
        <dbReference type="EMBL" id="KGP63974.1"/>
    </source>
</evidence>
<feature type="transmembrane region" description="Helical" evidence="8">
    <location>
        <begin position="378"/>
        <end position="398"/>
    </location>
</feature>
<keyword evidence="3 8" id="KW-0813">Transport</keyword>
<dbReference type="RefSeq" id="WP_035887567.1">
    <property type="nucleotide sequence ID" value="NZ_JNCF01000007.1"/>
</dbReference>
<evidence type="ECO:0000259" key="9">
    <source>
        <dbReference type="PROSITE" id="PS50850"/>
    </source>
</evidence>
<evidence type="ECO:0000256" key="5">
    <source>
        <dbReference type="ARBA" id="ARBA00022692"/>
    </source>
</evidence>
<evidence type="ECO:0000256" key="6">
    <source>
        <dbReference type="ARBA" id="ARBA00022989"/>
    </source>
</evidence>
<dbReference type="InterPro" id="IPR011701">
    <property type="entry name" value="MFS"/>
</dbReference>
<accession>A0A0A2SX32</accession>
<keyword evidence="5 8" id="KW-0812">Transmembrane</keyword>
<keyword evidence="8" id="KW-0997">Cell inner membrane</keyword>
<dbReference type="SUPFAM" id="SSF103473">
    <property type="entry name" value="MFS general substrate transporter"/>
    <property type="match status" value="1"/>
</dbReference>
<organism evidence="10 11">
    <name type="scientific">Legionella norrlandica</name>
    <dbReference type="NCBI Taxonomy" id="1498499"/>
    <lineage>
        <taxon>Bacteria</taxon>
        <taxon>Pseudomonadati</taxon>
        <taxon>Pseudomonadota</taxon>
        <taxon>Gammaproteobacteria</taxon>
        <taxon>Legionellales</taxon>
        <taxon>Legionellaceae</taxon>
        <taxon>Legionella</taxon>
    </lineage>
</organism>
<dbReference type="OrthoDB" id="5670831at2"/>
<dbReference type="EMBL" id="JNCF01000007">
    <property type="protein sequence ID" value="KGP63974.1"/>
    <property type="molecule type" value="Genomic_DNA"/>
</dbReference>
<dbReference type="Gene3D" id="1.20.1720.10">
    <property type="entry name" value="Multidrug resistance protein D"/>
    <property type="match status" value="1"/>
</dbReference>
<protein>
    <recommendedName>
        <fullName evidence="8">Bcr/CflA family efflux transporter</fullName>
    </recommendedName>
</protein>
<evidence type="ECO:0000256" key="3">
    <source>
        <dbReference type="ARBA" id="ARBA00022448"/>
    </source>
</evidence>
<feature type="transmembrane region" description="Helical" evidence="8">
    <location>
        <begin position="315"/>
        <end position="340"/>
    </location>
</feature>
<dbReference type="Proteomes" id="UP000054422">
    <property type="component" value="Unassembled WGS sequence"/>
</dbReference>
<dbReference type="GO" id="GO:1990961">
    <property type="term" value="P:xenobiotic detoxification by transmembrane export across the plasma membrane"/>
    <property type="evidence" value="ECO:0007669"/>
    <property type="project" value="InterPro"/>
</dbReference>
<dbReference type="NCBIfam" id="TIGR00710">
    <property type="entry name" value="efflux_Bcr_CflA"/>
    <property type="match status" value="1"/>
</dbReference>
<evidence type="ECO:0000256" key="8">
    <source>
        <dbReference type="RuleBase" id="RU365088"/>
    </source>
</evidence>
<feature type="transmembrane region" description="Helical" evidence="8">
    <location>
        <begin position="14"/>
        <end position="32"/>
    </location>
</feature>
<comment type="caution">
    <text evidence="10">The sequence shown here is derived from an EMBL/GenBank/DDBJ whole genome shotgun (WGS) entry which is preliminary data.</text>
</comment>
<keyword evidence="4" id="KW-1003">Cell membrane</keyword>
<evidence type="ECO:0000256" key="4">
    <source>
        <dbReference type="ARBA" id="ARBA00022475"/>
    </source>
</evidence>
<sequence length="405" mass="44407">MHQKHPAQTNIPQIDPWLVFVILMLMVLMQTTTDQYIPSLPAITKVFHSTEALLQLTISIFMFGLSISHVFYGPLSDKIGRKPPLMFGIGLSILGSLFCFFAPSVSVLIFGRFLQGFGIGCCNSVGRSLVRDLFTDRLLAKIGSYVGVVSIFIMAASPTLGGFIQEQIGWRANFFFLFIFGILVWLLAFGILPETNKQLNPDATKIKVMVRNYFILLRNKVFLGYTLCACFAFAGIVAYLTIAPFLFQEVLELSPLEFGRLTFFIAGAICFSGIVNSQLVMLKGIPFMVCIGVLFMIIGGLAMLIVTLLGWMQVYFLMIPVALFSAGAGFTFINAFAGAFHPFPKMAGTAGALYASMQDLSAALTSGIIAAIKGYGQYSLAIILLILGLSSLVAWYYLALEDKHI</sequence>
<feature type="transmembrane region" description="Helical" evidence="8">
    <location>
        <begin position="221"/>
        <end position="246"/>
    </location>
</feature>
<dbReference type="CDD" id="cd17320">
    <property type="entry name" value="MFS_MdfA_MDR_like"/>
    <property type="match status" value="1"/>
</dbReference>
<feature type="domain" description="Major facilitator superfamily (MFS) profile" evidence="9">
    <location>
        <begin position="18"/>
        <end position="403"/>
    </location>
</feature>
<dbReference type="PANTHER" id="PTHR23502">
    <property type="entry name" value="MAJOR FACILITATOR SUPERFAMILY"/>
    <property type="match status" value="1"/>
</dbReference>
<dbReference type="GO" id="GO:0005886">
    <property type="term" value="C:plasma membrane"/>
    <property type="evidence" value="ECO:0007669"/>
    <property type="project" value="UniProtKB-SubCell"/>
</dbReference>
<reference evidence="10 11" key="1">
    <citation type="submission" date="2014-05" db="EMBL/GenBank/DDBJ databases">
        <authorList>
            <person name="Rizzardi K."/>
            <person name="Winiecka-Krusnell J."/>
            <person name="Ramliden M."/>
            <person name="Alm E."/>
            <person name="Andersson S."/>
            <person name="Byfors S."/>
        </authorList>
    </citation>
    <scope>NUCLEOTIDE SEQUENCE [LARGE SCALE GENOMIC DNA]</scope>
    <source>
        <strain evidence="10 11">LEGN</strain>
    </source>
</reference>
<dbReference type="InterPro" id="IPR036259">
    <property type="entry name" value="MFS_trans_sf"/>
</dbReference>
<feature type="transmembrane region" description="Helical" evidence="8">
    <location>
        <begin position="84"/>
        <end position="103"/>
    </location>
</feature>
<comment type="subcellular location">
    <subcellularLocation>
        <location evidence="8">Cell inner membrane</location>
        <topology evidence="8">Multi-pass membrane protein</topology>
    </subcellularLocation>
    <subcellularLocation>
        <location evidence="1">Cell membrane</location>
        <topology evidence="1">Multi-pass membrane protein</topology>
    </subcellularLocation>
</comment>
<dbReference type="AlphaFoldDB" id="A0A0A2SX32"/>
<dbReference type="InterPro" id="IPR020846">
    <property type="entry name" value="MFS_dom"/>
</dbReference>
<dbReference type="PANTHER" id="PTHR23502:SF132">
    <property type="entry name" value="POLYAMINE TRANSPORTER 2-RELATED"/>
    <property type="match status" value="1"/>
</dbReference>
<dbReference type="PROSITE" id="PS50850">
    <property type="entry name" value="MFS"/>
    <property type="match status" value="1"/>
</dbReference>